<dbReference type="Proteomes" id="UP000198866">
    <property type="component" value="Unassembled WGS sequence"/>
</dbReference>
<protein>
    <submittedName>
        <fullName evidence="2">Uncharacterized protein</fullName>
    </submittedName>
</protein>
<evidence type="ECO:0000313" key="2">
    <source>
        <dbReference type="EMBL" id="SEI66065.1"/>
    </source>
</evidence>
<dbReference type="EMBL" id="FNYE01000003">
    <property type="protein sequence ID" value="SEI66065.1"/>
    <property type="molecule type" value="Genomic_DNA"/>
</dbReference>
<organism evidence="2 3">
    <name type="scientific">Paraburkholderia diazotrophica</name>
    <dbReference type="NCBI Taxonomy" id="667676"/>
    <lineage>
        <taxon>Bacteria</taxon>
        <taxon>Pseudomonadati</taxon>
        <taxon>Pseudomonadota</taxon>
        <taxon>Betaproteobacteria</taxon>
        <taxon>Burkholderiales</taxon>
        <taxon>Burkholderiaceae</taxon>
        <taxon>Paraburkholderia</taxon>
    </lineage>
</organism>
<feature type="region of interest" description="Disordered" evidence="1">
    <location>
        <begin position="54"/>
        <end position="73"/>
    </location>
</feature>
<feature type="compositionally biased region" description="Basic and acidic residues" evidence="1">
    <location>
        <begin position="179"/>
        <end position="190"/>
    </location>
</feature>
<keyword evidence="3" id="KW-1185">Reference proteome</keyword>
<name>A0A1H6SQB2_9BURK</name>
<evidence type="ECO:0000313" key="3">
    <source>
        <dbReference type="Proteomes" id="UP000198866"/>
    </source>
</evidence>
<feature type="region of interest" description="Disordered" evidence="1">
    <location>
        <begin position="136"/>
        <end position="190"/>
    </location>
</feature>
<proteinExistence type="predicted"/>
<evidence type="ECO:0000256" key="1">
    <source>
        <dbReference type="SAM" id="MobiDB-lite"/>
    </source>
</evidence>
<dbReference type="AlphaFoldDB" id="A0A1H6SQB2"/>
<reference evidence="3" key="1">
    <citation type="submission" date="2016-10" db="EMBL/GenBank/DDBJ databases">
        <authorList>
            <person name="Varghese N."/>
            <person name="Submissions S."/>
        </authorList>
    </citation>
    <scope>NUCLEOTIDE SEQUENCE [LARGE SCALE GENOMIC DNA]</scope>
    <source>
        <strain evidence="3">LMG 26031</strain>
    </source>
</reference>
<feature type="region of interest" description="Disordered" evidence="1">
    <location>
        <begin position="80"/>
        <end position="116"/>
    </location>
</feature>
<sequence length="190" mass="21131">MHVTYAHDSRGPCALRRRAHLPPVDKPALLKPRVARGLRSAGLDWDFAAEGSKWRRHSKDDTRASGAKAVVHGSSFRRIADRQSGPSAHLDGSIDMHAGKSKPAKQDGLSFGDRCPPGIRLAPDRSYACSEYRQRPWPVRASRSSPSKPCARDSACRARTGKPLIDRASKRQRKSVSFHAERMRQEPFQS</sequence>
<gene>
    <name evidence="2" type="ORF">SAMN05192539_1003186</name>
</gene>
<accession>A0A1H6SQB2</accession>